<sequence>MNRSRMPLILGLGAAGGIGYYLYSAGGNVKAADDKFESDVDRASAKIKGKLPGDSPNLQKELKGYGQEVGTKADKAWAEADKEAGKLKSNAEAYAKDAKSEALKAVDKFDQKVEDGAAKAKSGISGWFGGGGK</sequence>
<reference evidence="1" key="1">
    <citation type="submission" date="2021-08" db="EMBL/GenBank/DDBJ databases">
        <title>Chromosome-Level Trichoderma cornu-damae using Hi-C Data.</title>
        <authorList>
            <person name="Kim C.S."/>
        </authorList>
    </citation>
    <scope>NUCLEOTIDE SEQUENCE</scope>
    <source>
        <strain evidence="1">KA19-0412C</strain>
    </source>
</reference>
<name>A0A9P8TY86_9HYPO</name>
<keyword evidence="2" id="KW-1185">Reference proteome</keyword>
<protein>
    <recommendedName>
        <fullName evidence="3">Calcofluor white hypersensitive protein</fullName>
    </recommendedName>
</protein>
<evidence type="ECO:0008006" key="3">
    <source>
        <dbReference type="Google" id="ProtNLM"/>
    </source>
</evidence>
<evidence type="ECO:0000313" key="1">
    <source>
        <dbReference type="EMBL" id="KAH6609544.1"/>
    </source>
</evidence>
<dbReference type="AlphaFoldDB" id="A0A9P8TY86"/>
<comment type="caution">
    <text evidence="1">The sequence shown here is derived from an EMBL/GenBank/DDBJ whole genome shotgun (WGS) entry which is preliminary data.</text>
</comment>
<dbReference type="OrthoDB" id="5355126at2759"/>
<evidence type="ECO:0000313" key="2">
    <source>
        <dbReference type="Proteomes" id="UP000827724"/>
    </source>
</evidence>
<organism evidence="1 2">
    <name type="scientific">Trichoderma cornu-damae</name>
    <dbReference type="NCBI Taxonomy" id="654480"/>
    <lineage>
        <taxon>Eukaryota</taxon>
        <taxon>Fungi</taxon>
        <taxon>Dikarya</taxon>
        <taxon>Ascomycota</taxon>
        <taxon>Pezizomycotina</taxon>
        <taxon>Sordariomycetes</taxon>
        <taxon>Hypocreomycetidae</taxon>
        <taxon>Hypocreales</taxon>
        <taxon>Hypocreaceae</taxon>
        <taxon>Trichoderma</taxon>
    </lineage>
</organism>
<dbReference type="Proteomes" id="UP000827724">
    <property type="component" value="Unassembled WGS sequence"/>
</dbReference>
<proteinExistence type="predicted"/>
<dbReference type="EMBL" id="JAIWOZ010000002">
    <property type="protein sequence ID" value="KAH6609544.1"/>
    <property type="molecule type" value="Genomic_DNA"/>
</dbReference>
<dbReference type="Gene3D" id="1.20.120.20">
    <property type="entry name" value="Apolipoprotein"/>
    <property type="match status" value="1"/>
</dbReference>
<gene>
    <name evidence="1" type="ORF">Trco_002890</name>
</gene>
<accession>A0A9P8TY86</accession>